<keyword evidence="2" id="KW-0812">Transmembrane</keyword>
<keyword evidence="6" id="KW-0325">Glycoprotein</keyword>
<comment type="caution">
    <text evidence="8">The sequence shown here is derived from an EMBL/GenBank/DDBJ whole genome shotgun (WGS) entry which is preliminary data.</text>
</comment>
<dbReference type="InterPro" id="IPR000337">
    <property type="entry name" value="GPCR_3"/>
</dbReference>
<organism evidence="8 9">
    <name type="scientific">Dissostichus eleginoides</name>
    <name type="common">Patagonian toothfish</name>
    <name type="synonym">Dissostichus amissus</name>
    <dbReference type="NCBI Taxonomy" id="100907"/>
    <lineage>
        <taxon>Eukaryota</taxon>
        <taxon>Metazoa</taxon>
        <taxon>Chordata</taxon>
        <taxon>Craniata</taxon>
        <taxon>Vertebrata</taxon>
        <taxon>Euteleostomi</taxon>
        <taxon>Actinopterygii</taxon>
        <taxon>Neopterygii</taxon>
        <taxon>Teleostei</taxon>
        <taxon>Neoteleostei</taxon>
        <taxon>Acanthomorphata</taxon>
        <taxon>Eupercaria</taxon>
        <taxon>Perciformes</taxon>
        <taxon>Notothenioidei</taxon>
        <taxon>Nototheniidae</taxon>
        <taxon>Dissostichus</taxon>
    </lineage>
</organism>
<dbReference type="PANTHER" id="PTHR24061:SF528">
    <property type="entry name" value="C-FAMILY ODORANT RECEPTOR OLFCD2-RELATED"/>
    <property type="match status" value="1"/>
</dbReference>
<dbReference type="GO" id="GO:0005886">
    <property type="term" value="C:plasma membrane"/>
    <property type="evidence" value="ECO:0007669"/>
    <property type="project" value="TreeGrafter"/>
</dbReference>
<evidence type="ECO:0000313" key="9">
    <source>
        <dbReference type="Proteomes" id="UP001228049"/>
    </source>
</evidence>
<reference evidence="8" key="1">
    <citation type="submission" date="2023-04" db="EMBL/GenBank/DDBJ databases">
        <title>Chromosome-level genome of Chaenocephalus aceratus.</title>
        <authorList>
            <person name="Park H."/>
        </authorList>
    </citation>
    <scope>NUCLEOTIDE SEQUENCE</scope>
    <source>
        <strain evidence="8">DE</strain>
        <tissue evidence="8">Muscle</tissue>
    </source>
</reference>
<dbReference type="Proteomes" id="UP001228049">
    <property type="component" value="Unassembled WGS sequence"/>
</dbReference>
<comment type="subcellular location">
    <subcellularLocation>
        <location evidence="1">Membrane</location>
        <topology evidence="1">Multi-pass membrane protein</topology>
    </subcellularLocation>
</comment>
<evidence type="ECO:0000256" key="1">
    <source>
        <dbReference type="ARBA" id="ARBA00004141"/>
    </source>
</evidence>
<dbReference type="Gene3D" id="3.40.50.2300">
    <property type="match status" value="2"/>
</dbReference>
<dbReference type="InterPro" id="IPR001828">
    <property type="entry name" value="ANF_lig-bd_rcpt"/>
</dbReference>
<gene>
    <name evidence="8" type="ORF">KUDE01_000191</name>
</gene>
<proteinExistence type="predicted"/>
<evidence type="ECO:0000256" key="5">
    <source>
        <dbReference type="ARBA" id="ARBA00023170"/>
    </source>
</evidence>
<protein>
    <submittedName>
        <fullName evidence="8">Extracellular calcium-sensing receptor</fullName>
    </submittedName>
</protein>
<dbReference type="AlphaFoldDB" id="A0AAD9CH03"/>
<name>A0AAD9CH03_DISEL</name>
<dbReference type="EMBL" id="JASDAP010000007">
    <property type="protein sequence ID" value="KAK1899399.1"/>
    <property type="molecule type" value="Genomic_DNA"/>
</dbReference>
<keyword evidence="5 8" id="KW-0675">Receptor</keyword>
<keyword evidence="9" id="KW-1185">Reference proteome</keyword>
<keyword evidence="3" id="KW-1133">Transmembrane helix</keyword>
<evidence type="ECO:0000313" key="8">
    <source>
        <dbReference type="EMBL" id="KAK1899399.1"/>
    </source>
</evidence>
<dbReference type="InterPro" id="IPR028082">
    <property type="entry name" value="Peripla_BP_I"/>
</dbReference>
<dbReference type="GO" id="GO:0004930">
    <property type="term" value="F:G protein-coupled receptor activity"/>
    <property type="evidence" value="ECO:0007669"/>
    <property type="project" value="InterPro"/>
</dbReference>
<evidence type="ECO:0000256" key="4">
    <source>
        <dbReference type="ARBA" id="ARBA00023136"/>
    </source>
</evidence>
<evidence type="ECO:0000256" key="2">
    <source>
        <dbReference type="ARBA" id="ARBA00022692"/>
    </source>
</evidence>
<dbReference type="PANTHER" id="PTHR24061">
    <property type="entry name" value="CALCIUM-SENSING RECEPTOR-RELATED"/>
    <property type="match status" value="1"/>
</dbReference>
<dbReference type="InterPro" id="IPR000068">
    <property type="entry name" value="GPCR_3_Ca_sens_rcpt-rel"/>
</dbReference>
<keyword evidence="4" id="KW-0472">Membrane</keyword>
<feature type="domain" description="Receptor ligand binding region" evidence="7">
    <location>
        <begin position="230"/>
        <end position="319"/>
    </location>
</feature>
<accession>A0AAD9CH03</accession>
<feature type="domain" description="Receptor ligand binding region" evidence="7">
    <location>
        <begin position="30"/>
        <end position="127"/>
    </location>
</feature>
<evidence type="ECO:0000256" key="3">
    <source>
        <dbReference type="ARBA" id="ARBA00022989"/>
    </source>
</evidence>
<dbReference type="PRINTS" id="PR00248">
    <property type="entry name" value="GPCRMGR"/>
</dbReference>
<dbReference type="SUPFAM" id="SSF53822">
    <property type="entry name" value="Periplasmic binding protein-like I"/>
    <property type="match status" value="3"/>
</dbReference>
<dbReference type="Pfam" id="PF01094">
    <property type="entry name" value="ANF_receptor"/>
    <property type="match status" value="2"/>
</dbReference>
<evidence type="ECO:0000256" key="6">
    <source>
        <dbReference type="ARBA" id="ARBA00023180"/>
    </source>
</evidence>
<evidence type="ECO:0000259" key="7">
    <source>
        <dbReference type="Pfam" id="PF01094"/>
    </source>
</evidence>
<sequence>MHTVKHNYTTMPEPLSCAGSINSRGLRFSRAMVFAIEQINNSTELLPGIKLGYEIYDSCSSVSVAVNVAFQLSGGLDPVFNTGDKCSQSGMVLAVVGASGSTRSISMSRIIGPFNIPQVVVAFISTADMKILLEELSRKPSPPRQWIGSEAWVTDRDMLRFSFLAGAIGFGIEKSVIPGLRDFLLDLSPSKVADSPLLTMFWEEAFNCRLVKSEATDRSVINSRRLRFSRAMVFAIEQINNSTELLPGIKLGYEIYDSCASVSVAVHVAFQLSGGLDPVFNTGDKCSQSGMVMAVVGASGSTPSISMSRIIGPFNIPQILLEELSRKPSPPRQWIGSESWVTDRDMLRFSFLAGAIGFGIEKSVIPGLRDFLLDLSPSKVADSPLLTMFWEEAFNCRLCVKLADSEPLALQSGGDVVIGGMFPLHFVAPKPQNSYHSKPQLTPSGPVLGKTTSVKGATYENYKGAAEKPSLVQRICTAQQTALF</sequence>